<proteinExistence type="predicted"/>
<protein>
    <submittedName>
        <fullName evidence="3">CAP domain-containing protein</fullName>
    </submittedName>
</protein>
<evidence type="ECO:0000256" key="2">
    <source>
        <dbReference type="SAM" id="SignalP"/>
    </source>
</evidence>
<feature type="compositionally biased region" description="Polar residues" evidence="1">
    <location>
        <begin position="45"/>
        <end position="55"/>
    </location>
</feature>
<feature type="chain" id="PRO_5046291911" evidence="2">
    <location>
        <begin position="35"/>
        <end position="373"/>
    </location>
</feature>
<sequence length="373" mass="37341">MTIQKNLKLSMAAIAASLLVAACGGGGGSSSSSAAPATGASSPANTDTTSGVAPQTSANTPTYVANSFQLAAFNQVNAYRNAMGVGMLNQDPILDTSAQAHSLYLFSNLADGVLTSLSHDEVAGNANYYGDTPLLRAQKAGAPAMEWIAENIAAGVPGGTPAADAADCIGQALASVYHLVGLTNTQQTIGIGYTPGTSTYPLYACTTDFGTSTGVSGPPPGSNTASSVGGQQISETAVVHSPYSNETGVALAMRAEATNPAADLPAPGRPILVRVKAANGIDTLTVSQYTLTDNTGAAVAARVLVRSTAVAGSTAPTVADPNNLLPSGTAVLLPLTALKASTTYTVTFAGARNGTQVSASWSFTTAAAQQHQQ</sequence>
<dbReference type="InterPro" id="IPR035940">
    <property type="entry name" value="CAP_sf"/>
</dbReference>
<gene>
    <name evidence="3" type="ORF">PQR08_30700</name>
</gene>
<dbReference type="Gene3D" id="3.40.33.10">
    <property type="entry name" value="CAP"/>
    <property type="match status" value="1"/>
</dbReference>
<evidence type="ECO:0000313" key="3">
    <source>
        <dbReference type="EMBL" id="MFM0521800.1"/>
    </source>
</evidence>
<dbReference type="PROSITE" id="PS51257">
    <property type="entry name" value="PROKAR_LIPOPROTEIN"/>
    <property type="match status" value="1"/>
</dbReference>
<feature type="signal peptide" evidence="2">
    <location>
        <begin position="1"/>
        <end position="34"/>
    </location>
</feature>
<keyword evidence="2" id="KW-0732">Signal</keyword>
<accession>A0ABW9CVW8</accession>
<name>A0ABW9CVW8_9BURK</name>
<dbReference type="RefSeq" id="WP_408163431.1">
    <property type="nucleotide sequence ID" value="NZ_JAQQDB010000040.1"/>
</dbReference>
<dbReference type="Proteomes" id="UP001629462">
    <property type="component" value="Unassembled WGS sequence"/>
</dbReference>
<keyword evidence="4" id="KW-1185">Reference proteome</keyword>
<organism evidence="3 4">
    <name type="scientific">Caballeronia jiangsuensis</name>
    <dbReference type="NCBI Taxonomy" id="1458357"/>
    <lineage>
        <taxon>Bacteria</taxon>
        <taxon>Pseudomonadati</taxon>
        <taxon>Pseudomonadota</taxon>
        <taxon>Betaproteobacteria</taxon>
        <taxon>Burkholderiales</taxon>
        <taxon>Burkholderiaceae</taxon>
        <taxon>Caballeronia</taxon>
    </lineage>
</organism>
<dbReference type="EMBL" id="JAQQDB010000040">
    <property type="protein sequence ID" value="MFM0521800.1"/>
    <property type="molecule type" value="Genomic_DNA"/>
</dbReference>
<feature type="compositionally biased region" description="Low complexity" evidence="1">
    <location>
        <begin position="32"/>
        <end position="44"/>
    </location>
</feature>
<comment type="caution">
    <text evidence="3">The sequence shown here is derived from an EMBL/GenBank/DDBJ whole genome shotgun (WGS) entry which is preliminary data.</text>
</comment>
<evidence type="ECO:0000256" key="1">
    <source>
        <dbReference type="SAM" id="MobiDB-lite"/>
    </source>
</evidence>
<feature type="region of interest" description="Disordered" evidence="1">
    <location>
        <begin position="32"/>
        <end position="55"/>
    </location>
</feature>
<evidence type="ECO:0000313" key="4">
    <source>
        <dbReference type="Proteomes" id="UP001629462"/>
    </source>
</evidence>
<reference evidence="3 4" key="1">
    <citation type="journal article" date="2024" name="Chem. Sci.">
        <title>Discovery of megapolipeptins by genome mining of a Burkholderiales bacteria collection.</title>
        <authorList>
            <person name="Paulo B.S."/>
            <person name="Recchia M.J.J."/>
            <person name="Lee S."/>
            <person name="Fergusson C.H."/>
            <person name="Romanowski S.B."/>
            <person name="Hernandez A."/>
            <person name="Krull N."/>
            <person name="Liu D.Y."/>
            <person name="Cavanagh H."/>
            <person name="Bos A."/>
            <person name="Gray C.A."/>
            <person name="Murphy B.T."/>
            <person name="Linington R.G."/>
            <person name="Eustaquio A.S."/>
        </authorList>
    </citation>
    <scope>NUCLEOTIDE SEQUENCE [LARGE SCALE GENOMIC DNA]</scope>
    <source>
        <strain evidence="3 4">RL17-374-BIF-D</strain>
    </source>
</reference>